<name>A0ABX3NLK2_9BACT</name>
<dbReference type="PROSITE" id="PS51257">
    <property type="entry name" value="PROKAR_LIPOPROTEIN"/>
    <property type="match status" value="1"/>
</dbReference>
<dbReference type="Proteomes" id="UP000192277">
    <property type="component" value="Unassembled WGS sequence"/>
</dbReference>
<dbReference type="Gene3D" id="3.10.450.50">
    <property type="match status" value="1"/>
</dbReference>
<dbReference type="InterPro" id="IPR032710">
    <property type="entry name" value="NTF2-like_dom_sf"/>
</dbReference>
<accession>A0ABX3NLK2</accession>
<reference evidence="1 2" key="1">
    <citation type="submission" date="2016-04" db="EMBL/GenBank/DDBJ databases">
        <authorList>
            <person name="Chen L."/>
            <person name="Zhuang W."/>
            <person name="Wang G."/>
        </authorList>
    </citation>
    <scope>NUCLEOTIDE SEQUENCE [LARGE SCALE GENOMIC DNA]</scope>
    <source>
        <strain evidence="2">GR20</strain>
    </source>
</reference>
<comment type="caution">
    <text evidence="1">The sequence shown here is derived from an EMBL/GenBank/DDBJ whole genome shotgun (WGS) entry which is preliminary data.</text>
</comment>
<dbReference type="EMBL" id="LWBO01000084">
    <property type="protein sequence ID" value="OQP39016.1"/>
    <property type="molecule type" value="Genomic_DNA"/>
</dbReference>
<keyword evidence="2" id="KW-1185">Reference proteome</keyword>
<organism evidence="1 2">
    <name type="scientific">Niastella koreensis</name>
    <dbReference type="NCBI Taxonomy" id="354356"/>
    <lineage>
        <taxon>Bacteria</taxon>
        <taxon>Pseudomonadati</taxon>
        <taxon>Bacteroidota</taxon>
        <taxon>Chitinophagia</taxon>
        <taxon>Chitinophagales</taxon>
        <taxon>Chitinophagaceae</taxon>
        <taxon>Niastella</taxon>
    </lineage>
</organism>
<evidence type="ECO:0000313" key="1">
    <source>
        <dbReference type="EMBL" id="OQP39016.1"/>
    </source>
</evidence>
<evidence type="ECO:0008006" key="3">
    <source>
        <dbReference type="Google" id="ProtNLM"/>
    </source>
</evidence>
<gene>
    <name evidence="1" type="ORF">A4D02_16895</name>
</gene>
<dbReference type="SUPFAM" id="SSF54427">
    <property type="entry name" value="NTF2-like"/>
    <property type="match status" value="1"/>
</dbReference>
<dbReference type="RefSeq" id="WP_014217228.1">
    <property type="nucleotide sequence ID" value="NZ_LWBO01000084.1"/>
</dbReference>
<evidence type="ECO:0000313" key="2">
    <source>
        <dbReference type="Proteomes" id="UP000192277"/>
    </source>
</evidence>
<sequence>MKQFLLAAICLVVVAACKNEPDKTTQTAIAGETTTTPGPVAFADQKYVDLGKKAWELFEAGDIDGWAGKFADNAIFRWSAGDSLAGKAAIVKYWKDRRTNVIDSLHFSNEIWLPLNVNQPQSIEQKGVWLLNWYKVKATYKNKKTLSFWVHTDMHFTNDNLIDEVIQYIDRAPINEALGKK</sequence>
<protein>
    <recommendedName>
        <fullName evidence="3">SnoaL-like domain-containing protein</fullName>
    </recommendedName>
</protein>
<proteinExistence type="predicted"/>